<protein>
    <submittedName>
        <fullName evidence="1">Uncharacterized protein</fullName>
    </submittedName>
</protein>
<reference evidence="2" key="1">
    <citation type="journal article" date="2018" name="Nat. Microbiol.">
        <title>Leveraging single-cell genomics to expand the fungal tree of life.</title>
        <authorList>
            <person name="Ahrendt S.R."/>
            <person name="Quandt C.A."/>
            <person name="Ciobanu D."/>
            <person name="Clum A."/>
            <person name="Salamov A."/>
            <person name="Andreopoulos B."/>
            <person name="Cheng J.F."/>
            <person name="Woyke T."/>
            <person name="Pelin A."/>
            <person name="Henrissat B."/>
            <person name="Reynolds N.K."/>
            <person name="Benny G.L."/>
            <person name="Smith M.E."/>
            <person name="James T.Y."/>
            <person name="Grigoriev I.V."/>
        </authorList>
    </citation>
    <scope>NUCLEOTIDE SEQUENCE [LARGE SCALE GENOMIC DNA]</scope>
    <source>
        <strain evidence="2">RSA 468</strain>
    </source>
</reference>
<dbReference type="Proteomes" id="UP000268162">
    <property type="component" value="Unassembled WGS sequence"/>
</dbReference>
<organism evidence="1 2">
    <name type="scientific">Dimargaris cristalligena</name>
    <dbReference type="NCBI Taxonomy" id="215637"/>
    <lineage>
        <taxon>Eukaryota</taxon>
        <taxon>Fungi</taxon>
        <taxon>Fungi incertae sedis</taxon>
        <taxon>Zoopagomycota</taxon>
        <taxon>Kickxellomycotina</taxon>
        <taxon>Dimargaritomycetes</taxon>
        <taxon>Dimargaritales</taxon>
        <taxon>Dimargaritaceae</taxon>
        <taxon>Dimargaris</taxon>
    </lineage>
</organism>
<dbReference type="AlphaFoldDB" id="A0A4P9ZJC3"/>
<sequence length="327" mass="37203">MTNSEADAVLFKIQPFIDTLIRPSFIESCIYQPLASLNYTIFGEPMAGDKEPIEEVLNDEELQDALQIFRPELAWIHNEVQAVTVIGDTQLDDPFTAAFWPLEELLRQGKFLEIGQMWKYLTSGQFVEALDRQMELWVPSSYRYFSETVRRASARAQYQVNSADRQDLFSHQIHLRAVIKWYAAALSETIAFTLSRVAPTMLSMATDLRKIHSENTMSILINGMILPVAKTYGHVGLYWELLASITRDPEDRKQLYTCAVQLGRGDLVGELEQFGTEQSTAIPGCSILGYSATLHLDNSGHLYHRYYPNNPNPVHYRLPVFASEETV</sequence>
<gene>
    <name evidence="1" type="ORF">BJ085DRAFT_39989</name>
</gene>
<evidence type="ECO:0000313" key="1">
    <source>
        <dbReference type="EMBL" id="RKP33163.1"/>
    </source>
</evidence>
<evidence type="ECO:0000313" key="2">
    <source>
        <dbReference type="Proteomes" id="UP000268162"/>
    </source>
</evidence>
<keyword evidence="2" id="KW-1185">Reference proteome</keyword>
<name>A0A4P9ZJC3_9FUNG</name>
<accession>A0A4P9ZJC3</accession>
<proteinExistence type="predicted"/>
<dbReference type="EMBL" id="ML004283">
    <property type="protein sequence ID" value="RKP33163.1"/>
    <property type="molecule type" value="Genomic_DNA"/>
</dbReference>